<dbReference type="EMBL" id="FOSX01000079">
    <property type="protein sequence ID" value="SFL24032.1"/>
    <property type="molecule type" value="Genomic_DNA"/>
</dbReference>
<evidence type="ECO:0000313" key="2">
    <source>
        <dbReference type="Proteomes" id="UP000199579"/>
    </source>
</evidence>
<gene>
    <name evidence="1" type="ORF">SAMN04244574_03652</name>
</gene>
<dbReference type="AlphaFoldDB" id="A0A1I4G1J6"/>
<sequence length="47" mass="4733">AIDTTGAAADGLVRLTGQVLGSQLTLGTGHTLASIKAALRPLSLFVR</sequence>
<evidence type="ECO:0000313" key="1">
    <source>
        <dbReference type="EMBL" id="SFL24032.1"/>
    </source>
</evidence>
<organism evidence="1 2">
    <name type="scientific">Azotobacter beijerinckii</name>
    <dbReference type="NCBI Taxonomy" id="170623"/>
    <lineage>
        <taxon>Bacteria</taxon>
        <taxon>Pseudomonadati</taxon>
        <taxon>Pseudomonadota</taxon>
        <taxon>Gammaproteobacteria</taxon>
        <taxon>Pseudomonadales</taxon>
        <taxon>Pseudomonadaceae</taxon>
        <taxon>Azotobacter</taxon>
    </lineage>
</organism>
<accession>A0A1I4G1J6</accession>
<feature type="non-terminal residue" evidence="1">
    <location>
        <position position="1"/>
    </location>
</feature>
<reference evidence="1 2" key="1">
    <citation type="submission" date="2016-10" db="EMBL/GenBank/DDBJ databases">
        <authorList>
            <person name="de Groot N.N."/>
        </authorList>
    </citation>
    <scope>NUCLEOTIDE SEQUENCE [LARGE SCALE GENOMIC DNA]</scope>
    <source>
        <strain evidence="1 2">DSM 381</strain>
    </source>
</reference>
<protein>
    <submittedName>
        <fullName evidence="1">Uncharacterized protein</fullName>
    </submittedName>
</protein>
<proteinExistence type="predicted"/>
<name>A0A1I4G1J6_9GAMM</name>
<dbReference type="Proteomes" id="UP000199579">
    <property type="component" value="Unassembled WGS sequence"/>
</dbReference>